<comment type="caution">
    <text evidence="12">The sequence shown here is derived from an EMBL/GenBank/DDBJ whole genome shotgun (WGS) entry which is preliminary data.</text>
</comment>
<reference evidence="12 13" key="1">
    <citation type="submission" date="2018-04" db="EMBL/GenBank/DDBJ databases">
        <title>The genome of golden apple snail Pomacea canaliculata provides insight into stress tolerance and invasive adaptation.</title>
        <authorList>
            <person name="Liu C."/>
            <person name="Liu B."/>
            <person name="Ren Y."/>
            <person name="Zhang Y."/>
            <person name="Wang H."/>
            <person name="Li S."/>
            <person name="Jiang F."/>
            <person name="Yin L."/>
            <person name="Zhang G."/>
            <person name="Qian W."/>
            <person name="Fan W."/>
        </authorList>
    </citation>
    <scope>NUCLEOTIDE SEQUENCE [LARGE SCALE GENOMIC DNA]</scope>
    <source>
        <strain evidence="12">SZHN2017</strain>
        <tissue evidence="12">Muscle</tissue>
    </source>
</reference>
<dbReference type="InterPro" id="IPR001841">
    <property type="entry name" value="Znf_RING"/>
</dbReference>
<feature type="region of interest" description="Disordered" evidence="10">
    <location>
        <begin position="91"/>
        <end position="117"/>
    </location>
</feature>
<evidence type="ECO:0000256" key="7">
    <source>
        <dbReference type="ARBA" id="ARBA00022786"/>
    </source>
</evidence>
<dbReference type="PANTHER" id="PTHR45931:SF3">
    <property type="entry name" value="RING ZINC FINGER-CONTAINING PROTEIN"/>
    <property type="match status" value="1"/>
</dbReference>
<comment type="catalytic activity">
    <reaction evidence="1">
        <text>S-ubiquitinyl-[E2 ubiquitin-conjugating enzyme]-L-cysteine + [acceptor protein]-L-lysine = [E2 ubiquitin-conjugating enzyme]-L-cysteine + N(6)-ubiquitinyl-[acceptor protein]-L-lysine.</text>
        <dbReference type="EC" id="2.3.2.27"/>
    </reaction>
</comment>
<keyword evidence="13" id="KW-1185">Reference proteome</keyword>
<dbReference type="AlphaFoldDB" id="A0A2T7NFX1"/>
<evidence type="ECO:0000256" key="1">
    <source>
        <dbReference type="ARBA" id="ARBA00000900"/>
    </source>
</evidence>
<dbReference type="Proteomes" id="UP000245119">
    <property type="component" value="Linkage Group LG13"/>
</dbReference>
<dbReference type="GO" id="GO:0006511">
    <property type="term" value="P:ubiquitin-dependent protein catabolic process"/>
    <property type="evidence" value="ECO:0007669"/>
    <property type="project" value="TreeGrafter"/>
</dbReference>
<evidence type="ECO:0000259" key="11">
    <source>
        <dbReference type="PROSITE" id="PS50089"/>
    </source>
</evidence>
<name>A0A2T7NFX1_POMCA</name>
<dbReference type="EC" id="2.3.2.27" evidence="3"/>
<dbReference type="InterPro" id="IPR013083">
    <property type="entry name" value="Znf_RING/FYVE/PHD"/>
</dbReference>
<gene>
    <name evidence="12" type="ORF">C0Q70_20568</name>
</gene>
<proteinExistence type="predicted"/>
<comment type="pathway">
    <text evidence="2">Protein modification; protein ubiquitination.</text>
</comment>
<keyword evidence="5" id="KW-0479">Metal-binding</keyword>
<evidence type="ECO:0000256" key="6">
    <source>
        <dbReference type="ARBA" id="ARBA00022771"/>
    </source>
</evidence>
<protein>
    <recommendedName>
        <fullName evidence="3">RING-type E3 ubiquitin transferase</fullName>
        <ecNumber evidence="3">2.3.2.27</ecNumber>
    </recommendedName>
</protein>
<keyword evidence="8" id="KW-0862">Zinc</keyword>
<feature type="domain" description="RING-type" evidence="11">
    <location>
        <begin position="211"/>
        <end position="252"/>
    </location>
</feature>
<dbReference type="GO" id="GO:0005634">
    <property type="term" value="C:nucleus"/>
    <property type="evidence" value="ECO:0007669"/>
    <property type="project" value="TreeGrafter"/>
</dbReference>
<keyword evidence="7" id="KW-0833">Ubl conjugation pathway</keyword>
<dbReference type="InterPro" id="IPR051834">
    <property type="entry name" value="RING_finger_E3_ligase"/>
</dbReference>
<dbReference type="InterPro" id="IPR039525">
    <property type="entry name" value="RNF126-like_zinc-ribbon"/>
</dbReference>
<dbReference type="Pfam" id="PF14369">
    <property type="entry name" value="Zn_ribbon_19"/>
    <property type="match status" value="1"/>
</dbReference>
<feature type="compositionally biased region" description="Polar residues" evidence="10">
    <location>
        <begin position="91"/>
        <end position="116"/>
    </location>
</feature>
<dbReference type="PANTHER" id="PTHR45931">
    <property type="entry name" value="SI:CH211-59O9.10"/>
    <property type="match status" value="1"/>
</dbReference>
<feature type="compositionally biased region" description="Low complexity" evidence="10">
    <location>
        <begin position="276"/>
        <end position="287"/>
    </location>
</feature>
<accession>A0A2T7NFX1</accession>
<dbReference type="Gene3D" id="3.30.40.10">
    <property type="entry name" value="Zinc/RING finger domain, C3HC4 (zinc finger)"/>
    <property type="match status" value="1"/>
</dbReference>
<evidence type="ECO:0000256" key="3">
    <source>
        <dbReference type="ARBA" id="ARBA00012483"/>
    </source>
</evidence>
<dbReference type="EMBL" id="PZQS01000013">
    <property type="protein sequence ID" value="PVD20074.1"/>
    <property type="molecule type" value="Genomic_DNA"/>
</dbReference>
<dbReference type="GO" id="GO:0000209">
    <property type="term" value="P:protein polyubiquitination"/>
    <property type="evidence" value="ECO:0007669"/>
    <property type="project" value="UniProtKB-ARBA"/>
</dbReference>
<evidence type="ECO:0000256" key="4">
    <source>
        <dbReference type="ARBA" id="ARBA00022679"/>
    </source>
</evidence>
<evidence type="ECO:0000256" key="9">
    <source>
        <dbReference type="PROSITE-ProRule" id="PRU00175"/>
    </source>
</evidence>
<keyword evidence="6 9" id="KW-0863">Zinc-finger</keyword>
<dbReference type="OrthoDB" id="8062037at2759"/>
<dbReference type="GO" id="GO:0008270">
    <property type="term" value="F:zinc ion binding"/>
    <property type="evidence" value="ECO:0007669"/>
    <property type="project" value="UniProtKB-KW"/>
</dbReference>
<evidence type="ECO:0000256" key="2">
    <source>
        <dbReference type="ARBA" id="ARBA00004906"/>
    </source>
</evidence>
<evidence type="ECO:0000256" key="10">
    <source>
        <dbReference type="SAM" id="MobiDB-lite"/>
    </source>
</evidence>
<sequence length="298" mass="32292">MAEAAVESPPCSSRFYCHQCSTEITPNLPDYTCPTCNSGFIEEVTVSNTVSGSGSNASLGRNSQDPASRFEELWTQTLLGPAFVMESQSLSNAGRRNGQGQNLSEGQPGPSGTQPTVRLVRPARNPYLEGLISYFLSRLGDQAVQGIPINMFQLHGNPADYAWGAGGLDTIITQLLNQLESSGPPPAEPEKINGLPTVKISESQVEHILQCSICMEDFHLDEEVKRLPCDHHYHEECIIRWLELHGTCPVCRKDLNGQDTSTKDEALMPPLDSNTASPPDFAPSSASNTSMDSSPSLD</sequence>
<feature type="compositionally biased region" description="Polar residues" evidence="10">
    <location>
        <begin position="288"/>
        <end position="298"/>
    </location>
</feature>
<evidence type="ECO:0000256" key="5">
    <source>
        <dbReference type="ARBA" id="ARBA00022723"/>
    </source>
</evidence>
<evidence type="ECO:0000313" key="13">
    <source>
        <dbReference type="Proteomes" id="UP000245119"/>
    </source>
</evidence>
<dbReference type="FunFam" id="3.30.40.10:FF:000069">
    <property type="entry name" value="E3 ubiquitin-protein ligase RNF115"/>
    <property type="match status" value="1"/>
</dbReference>
<dbReference type="GO" id="GO:0061630">
    <property type="term" value="F:ubiquitin protein ligase activity"/>
    <property type="evidence" value="ECO:0007669"/>
    <property type="project" value="UniProtKB-EC"/>
</dbReference>
<organism evidence="12 13">
    <name type="scientific">Pomacea canaliculata</name>
    <name type="common">Golden apple snail</name>
    <dbReference type="NCBI Taxonomy" id="400727"/>
    <lineage>
        <taxon>Eukaryota</taxon>
        <taxon>Metazoa</taxon>
        <taxon>Spiralia</taxon>
        <taxon>Lophotrochozoa</taxon>
        <taxon>Mollusca</taxon>
        <taxon>Gastropoda</taxon>
        <taxon>Caenogastropoda</taxon>
        <taxon>Architaenioglossa</taxon>
        <taxon>Ampullarioidea</taxon>
        <taxon>Ampullariidae</taxon>
        <taxon>Pomacea</taxon>
    </lineage>
</organism>
<dbReference type="OMA" id="DERSADN"/>
<evidence type="ECO:0000256" key="8">
    <source>
        <dbReference type="ARBA" id="ARBA00022833"/>
    </source>
</evidence>
<feature type="region of interest" description="Disordered" evidence="10">
    <location>
        <begin position="260"/>
        <end position="298"/>
    </location>
</feature>
<dbReference type="PROSITE" id="PS50089">
    <property type="entry name" value="ZF_RING_2"/>
    <property type="match status" value="1"/>
</dbReference>
<dbReference type="Pfam" id="PF13639">
    <property type="entry name" value="zf-RING_2"/>
    <property type="match status" value="1"/>
</dbReference>
<dbReference type="STRING" id="400727.A0A2T7NFX1"/>
<evidence type="ECO:0000313" key="12">
    <source>
        <dbReference type="EMBL" id="PVD20074.1"/>
    </source>
</evidence>
<dbReference type="SUPFAM" id="SSF57850">
    <property type="entry name" value="RING/U-box"/>
    <property type="match status" value="1"/>
</dbReference>
<keyword evidence="4" id="KW-0808">Transferase</keyword>
<dbReference type="SMART" id="SM00184">
    <property type="entry name" value="RING"/>
    <property type="match status" value="1"/>
</dbReference>